<evidence type="ECO:0000313" key="3">
    <source>
        <dbReference type="Proteomes" id="UP001597383"/>
    </source>
</evidence>
<dbReference type="GO" id="GO:0016787">
    <property type="term" value="F:hydrolase activity"/>
    <property type="evidence" value="ECO:0007669"/>
    <property type="project" value="UniProtKB-KW"/>
</dbReference>
<dbReference type="SUPFAM" id="SSF56601">
    <property type="entry name" value="beta-lactamase/transpeptidase-like"/>
    <property type="match status" value="1"/>
</dbReference>
<evidence type="ECO:0000313" key="2">
    <source>
        <dbReference type="EMBL" id="MFD2044437.1"/>
    </source>
</evidence>
<protein>
    <submittedName>
        <fullName evidence="2">Serine hydrolase</fullName>
    </submittedName>
</protein>
<sequence>MKELSESIEKIIKQAGGTWGISIEDLNTNDSWNWNENEPFYAASIIKVPIMVAVFHAFENESLSLDKKLILKKEDIVGGCGVLQHLTPGMELSIYDLTTLMIIQSDNTATNMLIEQLGKPTIQNTMRKTGLSTSTFYHKLMTVPVNREGINTVTAFELTSLLKKISEGKVISVHACEQMIAILKQQQIRNGLPGKLPPQDTRFIGENNPWEFAHKTGSVTHIRHEIGIFYVGKRMMIASVLSKDLEDDHSLQVFSDIGLEIYHFLNN</sequence>
<evidence type="ECO:0000259" key="1">
    <source>
        <dbReference type="Pfam" id="PF13354"/>
    </source>
</evidence>
<dbReference type="RefSeq" id="WP_377556334.1">
    <property type="nucleotide sequence ID" value="NZ_JBHUHQ010000015.1"/>
</dbReference>
<dbReference type="PANTHER" id="PTHR35333:SF4">
    <property type="entry name" value="SLR0121 PROTEIN"/>
    <property type="match status" value="1"/>
</dbReference>
<dbReference type="EMBL" id="JBHUHQ010000015">
    <property type="protein sequence ID" value="MFD2044437.1"/>
    <property type="molecule type" value="Genomic_DNA"/>
</dbReference>
<dbReference type="InterPro" id="IPR045155">
    <property type="entry name" value="Beta-lactam_cat"/>
</dbReference>
<dbReference type="Proteomes" id="UP001597383">
    <property type="component" value="Unassembled WGS sequence"/>
</dbReference>
<feature type="domain" description="Beta-lactamase class A catalytic" evidence="1">
    <location>
        <begin position="20"/>
        <end position="241"/>
    </location>
</feature>
<dbReference type="Pfam" id="PF13354">
    <property type="entry name" value="Beta-lactamase2"/>
    <property type="match status" value="1"/>
</dbReference>
<keyword evidence="2" id="KW-0378">Hydrolase</keyword>
<organism evidence="2 3">
    <name type="scientific">Ornithinibacillus salinisoli</name>
    <dbReference type="NCBI Taxonomy" id="1848459"/>
    <lineage>
        <taxon>Bacteria</taxon>
        <taxon>Bacillati</taxon>
        <taxon>Bacillota</taxon>
        <taxon>Bacilli</taxon>
        <taxon>Bacillales</taxon>
        <taxon>Bacillaceae</taxon>
        <taxon>Ornithinibacillus</taxon>
    </lineage>
</organism>
<comment type="caution">
    <text evidence="2">The sequence shown here is derived from an EMBL/GenBank/DDBJ whole genome shotgun (WGS) entry which is preliminary data.</text>
</comment>
<keyword evidence="3" id="KW-1185">Reference proteome</keyword>
<reference evidence="3" key="1">
    <citation type="journal article" date="2019" name="Int. J. Syst. Evol. Microbiol.">
        <title>The Global Catalogue of Microorganisms (GCM) 10K type strain sequencing project: providing services to taxonomists for standard genome sequencing and annotation.</title>
        <authorList>
            <consortium name="The Broad Institute Genomics Platform"/>
            <consortium name="The Broad Institute Genome Sequencing Center for Infectious Disease"/>
            <person name="Wu L."/>
            <person name="Ma J."/>
        </authorList>
    </citation>
    <scope>NUCLEOTIDE SEQUENCE [LARGE SCALE GENOMIC DNA]</scope>
    <source>
        <strain evidence="3">R28</strain>
    </source>
</reference>
<dbReference type="PANTHER" id="PTHR35333">
    <property type="entry name" value="BETA-LACTAMASE"/>
    <property type="match status" value="1"/>
</dbReference>
<accession>A0ABW4VYR1</accession>
<gene>
    <name evidence="2" type="ORF">ACFSJF_09180</name>
</gene>
<dbReference type="Gene3D" id="3.40.710.10">
    <property type="entry name" value="DD-peptidase/beta-lactamase superfamily"/>
    <property type="match status" value="1"/>
</dbReference>
<proteinExistence type="predicted"/>
<dbReference type="InterPro" id="IPR000871">
    <property type="entry name" value="Beta-lactam_class-A"/>
</dbReference>
<dbReference type="InterPro" id="IPR012338">
    <property type="entry name" value="Beta-lactam/transpept-like"/>
</dbReference>
<name>A0ABW4VYR1_9BACI</name>